<reference evidence="2" key="1">
    <citation type="submission" date="2021-02" db="EMBL/GenBank/DDBJ databases">
        <authorList>
            <person name="Nowell W R."/>
        </authorList>
    </citation>
    <scope>NUCLEOTIDE SEQUENCE</scope>
</reference>
<dbReference type="EMBL" id="CAJOBO010003200">
    <property type="protein sequence ID" value="CAF4484118.1"/>
    <property type="molecule type" value="Genomic_DNA"/>
</dbReference>
<dbReference type="InterPro" id="IPR036691">
    <property type="entry name" value="Endo/exonu/phosph_ase_sf"/>
</dbReference>
<dbReference type="Proteomes" id="UP000663873">
    <property type="component" value="Unassembled WGS sequence"/>
</dbReference>
<proteinExistence type="predicted"/>
<feature type="non-terminal residue" evidence="2">
    <location>
        <position position="1"/>
    </location>
</feature>
<feature type="non-terminal residue" evidence="2">
    <location>
        <position position="50"/>
    </location>
</feature>
<evidence type="ECO:0000313" key="2">
    <source>
        <dbReference type="EMBL" id="CAF4616463.1"/>
    </source>
</evidence>
<keyword evidence="3" id="KW-1185">Reference proteome</keyword>
<dbReference type="AlphaFoldDB" id="A0A821D5X2"/>
<dbReference type="Gene3D" id="3.60.10.10">
    <property type="entry name" value="Endonuclease/exonuclease/phosphatase"/>
    <property type="match status" value="1"/>
</dbReference>
<evidence type="ECO:0000313" key="3">
    <source>
        <dbReference type="Proteomes" id="UP000663873"/>
    </source>
</evidence>
<protein>
    <submittedName>
        <fullName evidence="2">Uncharacterized protein</fullName>
    </submittedName>
</protein>
<gene>
    <name evidence="1" type="ORF">HFQ381_LOCUS26508</name>
    <name evidence="2" type="ORF">UJA718_LOCUS31774</name>
</gene>
<organism evidence="2 3">
    <name type="scientific">Rotaria socialis</name>
    <dbReference type="NCBI Taxonomy" id="392032"/>
    <lineage>
        <taxon>Eukaryota</taxon>
        <taxon>Metazoa</taxon>
        <taxon>Spiralia</taxon>
        <taxon>Gnathifera</taxon>
        <taxon>Rotifera</taxon>
        <taxon>Eurotatoria</taxon>
        <taxon>Bdelloidea</taxon>
        <taxon>Philodinida</taxon>
        <taxon>Philodinidae</taxon>
        <taxon>Rotaria</taxon>
    </lineage>
</organism>
<dbReference type="EMBL" id="CAJOBP010026908">
    <property type="protein sequence ID" value="CAF4616463.1"/>
    <property type="molecule type" value="Genomic_DNA"/>
</dbReference>
<name>A0A821D5X2_9BILA</name>
<comment type="caution">
    <text evidence="2">The sequence shown here is derived from an EMBL/GenBank/DDBJ whole genome shotgun (WGS) entry which is preliminary data.</text>
</comment>
<accession>A0A821D5X2</accession>
<dbReference type="Proteomes" id="UP000663851">
    <property type="component" value="Unassembled WGS sequence"/>
</dbReference>
<sequence length="50" mass="5912">MIDYGYDSIYIKRSGDKSDGCSLFYKKKDRLKLINSKTVPFYQKDIQILD</sequence>
<evidence type="ECO:0000313" key="1">
    <source>
        <dbReference type="EMBL" id="CAF4484118.1"/>
    </source>
</evidence>